<dbReference type="Proteomes" id="UP000029452">
    <property type="component" value="Unassembled WGS sequence"/>
</dbReference>
<protein>
    <submittedName>
        <fullName evidence="2">Uncharacterized protein</fullName>
    </submittedName>
</protein>
<proteinExistence type="predicted"/>
<accession>A0A094W8B6</accession>
<feature type="region of interest" description="Disordered" evidence="1">
    <location>
        <begin position="53"/>
        <end position="74"/>
    </location>
</feature>
<evidence type="ECO:0000313" key="3">
    <source>
        <dbReference type="Proteomes" id="UP000029452"/>
    </source>
</evidence>
<reference evidence="2 3" key="1">
    <citation type="submission" date="2014-06" db="EMBL/GenBank/DDBJ databases">
        <title>Draft genome sequence of iron oxidizing acidophile Leptospirillum ferriphilum DSM14647.</title>
        <authorList>
            <person name="Cardenas J.P."/>
            <person name="Lazcano M."/>
            <person name="Ossandon F.J."/>
            <person name="Corbett M."/>
            <person name="Holmes D.S."/>
            <person name="Watkin E."/>
        </authorList>
    </citation>
    <scope>NUCLEOTIDE SEQUENCE [LARGE SCALE GENOMIC DNA]</scope>
    <source>
        <strain evidence="2 3">DSM 14647</strain>
    </source>
</reference>
<dbReference type="PATRIC" id="fig|178606.4.peg.1481"/>
<comment type="caution">
    <text evidence="2">The sequence shown here is derived from an EMBL/GenBank/DDBJ whole genome shotgun (WGS) entry which is preliminary data.</text>
</comment>
<feature type="compositionally biased region" description="Polar residues" evidence="1">
    <location>
        <begin position="62"/>
        <end position="74"/>
    </location>
</feature>
<dbReference type="AlphaFoldDB" id="A0A094W8B6"/>
<evidence type="ECO:0000256" key="1">
    <source>
        <dbReference type="SAM" id="MobiDB-lite"/>
    </source>
</evidence>
<dbReference type="EMBL" id="JPGK01000005">
    <property type="protein sequence ID" value="KGA93768.1"/>
    <property type="molecule type" value="Genomic_DNA"/>
</dbReference>
<name>A0A094W8B6_9BACT</name>
<sequence>MMEKIEKEFLRVSGLYYAERNKQANGEENEVDFYEGYREGLSFAIMEIRKESEKSIKPLGSTPPTQNPRSSRRL</sequence>
<dbReference type="RefSeq" id="WP_036082412.1">
    <property type="nucleotide sequence ID" value="NZ_JPGK01000005.1"/>
</dbReference>
<gene>
    <name evidence="2" type="ORF">LptCag_1478</name>
</gene>
<evidence type="ECO:0000313" key="2">
    <source>
        <dbReference type="EMBL" id="KGA93768.1"/>
    </source>
</evidence>
<organism evidence="2 3">
    <name type="scientific">Leptospirillum ferriphilum</name>
    <dbReference type="NCBI Taxonomy" id="178606"/>
    <lineage>
        <taxon>Bacteria</taxon>
        <taxon>Pseudomonadati</taxon>
        <taxon>Nitrospirota</taxon>
        <taxon>Nitrospiria</taxon>
        <taxon>Nitrospirales</taxon>
        <taxon>Nitrospiraceae</taxon>
        <taxon>Leptospirillum</taxon>
    </lineage>
</organism>